<dbReference type="PRINTS" id="PR00453">
    <property type="entry name" value="VWFADOMAIN"/>
</dbReference>
<dbReference type="Gene3D" id="2.60.40.1510">
    <property type="entry name" value="ntegrin, alpha v. Chain A, domain 3"/>
    <property type="match status" value="1"/>
</dbReference>
<dbReference type="AlphaFoldDB" id="A0AAW0PFA7"/>
<keyword evidence="14" id="KW-0325">Glycoprotein</keyword>
<dbReference type="InterPro" id="IPR000413">
    <property type="entry name" value="Integrin_alpha"/>
</dbReference>
<dbReference type="SMART" id="SM00191">
    <property type="entry name" value="Int_alpha"/>
    <property type="match status" value="5"/>
</dbReference>
<dbReference type="Pfam" id="PF00092">
    <property type="entry name" value="VWA"/>
    <property type="match status" value="1"/>
</dbReference>
<evidence type="ECO:0000256" key="1">
    <source>
        <dbReference type="ARBA" id="ARBA00004479"/>
    </source>
</evidence>
<dbReference type="Pfam" id="PF01839">
    <property type="entry name" value="FG-GAP"/>
    <property type="match status" value="2"/>
</dbReference>
<dbReference type="InterPro" id="IPR013519">
    <property type="entry name" value="Int_alpha_beta-p"/>
</dbReference>
<evidence type="ECO:0000256" key="9">
    <source>
        <dbReference type="ARBA" id="ARBA00022989"/>
    </source>
</evidence>
<keyword evidence="13 16" id="KW-0675">Receptor</keyword>
<dbReference type="GO" id="GO:0046872">
    <property type="term" value="F:metal ion binding"/>
    <property type="evidence" value="ECO:0007669"/>
    <property type="project" value="UniProtKB-KW"/>
</dbReference>
<keyword evidence="10 16" id="KW-0401">Integrin</keyword>
<evidence type="ECO:0000256" key="2">
    <source>
        <dbReference type="ARBA" id="ARBA00008054"/>
    </source>
</evidence>
<dbReference type="InterPro" id="IPR002035">
    <property type="entry name" value="VWF_A"/>
</dbReference>
<dbReference type="Gene3D" id="2.60.40.1530">
    <property type="entry name" value="ntegrin, alpha v. Chain A, domain 4"/>
    <property type="match status" value="1"/>
</dbReference>
<dbReference type="InterPro" id="IPR048285">
    <property type="entry name" value="Integrin_alpha_Ig-like_2"/>
</dbReference>
<dbReference type="SUPFAM" id="SSF69318">
    <property type="entry name" value="Integrin alpha N-terminal domain"/>
    <property type="match status" value="1"/>
</dbReference>
<dbReference type="GO" id="GO:0007229">
    <property type="term" value="P:integrin-mediated signaling pathway"/>
    <property type="evidence" value="ECO:0007669"/>
    <property type="project" value="UniProtKB-KW"/>
</dbReference>
<evidence type="ECO:0000256" key="14">
    <source>
        <dbReference type="ARBA" id="ARBA00023180"/>
    </source>
</evidence>
<dbReference type="InterPro" id="IPR028994">
    <property type="entry name" value="Integrin_alpha_N"/>
</dbReference>
<dbReference type="Proteomes" id="UP001460270">
    <property type="component" value="Unassembled WGS sequence"/>
</dbReference>
<dbReference type="GO" id="GO:0098609">
    <property type="term" value="P:cell-cell adhesion"/>
    <property type="evidence" value="ECO:0007669"/>
    <property type="project" value="TreeGrafter"/>
</dbReference>
<keyword evidence="8 16" id="KW-0130">Cell adhesion</keyword>
<evidence type="ECO:0000256" key="5">
    <source>
        <dbReference type="ARBA" id="ARBA00022729"/>
    </source>
</evidence>
<sequence>MYWIISMMIFSVLQTGSGFNIEPAAWKSFSNSAAGFGHKVIQRKNGRLMVSAPLEQYSGQGRGKLYECSPSTTNCKEIQLPLPHYAVNTSLGLSMAFDPSDERSLVCGPTIPKDCPSITMYNGLCLEINKNNDLRRTTPLSVADCPGSDIAFLLDGSGSVDGTDFTKMKTFVVNVIRSFLNKASQFAIIQFDHRVNIAFHFDTFPINGNWELQVKNIGQTRGGTYTAAAITKVVEDVFIQSRGNRPNANKVLIVITDGESQDSEDFSKARTEANNKNIIRFAIGVGGAFNSRTARKELETIASSTDNVFKVDGFDALERIRQKLQDKIFSIEGAQTGGQALKMEMSQWGFGAAFYSEGFQITTVGANEWKGGLKKYTHSGIETSFYQPEDIDKNSYLGYSIAIANTQRTTFAAVGAPRYQHRGIVVCVLSIYTQRRIDPLEWSQSQIGEYFGAEVCTMDVNGDDYTDLLMISAPMYTERGKEGRVFVCDVIDWNVDCHFDSPLILKGAPEKGRFGSSLAVLPDLNSDHLADFAVGAPLENGGKGSIYIYHGTGFRRINPTYSQRIKASEVLRGLTFFGMSISPTSVDLSSDGLPDLMVGSKGKVVLLRSKPIVRVDATISFEPELIPTQKTDCSKPIEAAAKVCFNMFKLSTLSQAKAIISYNFTLDATRIVPNNRAFVKQKEQEANGNVTIMLQRPECVTINFFIQPCPIDVLSPLYNELQFSFQGLASSPTNLSPSLSDLSPTTFSKDLRFETNCGDDGKCTDNLGVDFNFTKSSLVKIGIDDVLNVTVSLENTGEDSYDARVILTYPPGLSYRKFTGIQGRINCDSLDSEDHSKRGKTQCFIDRPIFKKAAKAFFVVSYGFNDKIELDKTIFVTANATSGNEQSAQSAQRYKKKEIDVRYSISVTIGSSHSYTNFTHGRYDLQKPVNQSIKVTNEIRTLNFSVLFRVPIKLGQKDIWVNSESLQIAGCQKTGMMKSQLWQILSHKYKKTSL</sequence>
<dbReference type="GO" id="GO:0009897">
    <property type="term" value="C:external side of plasma membrane"/>
    <property type="evidence" value="ECO:0007669"/>
    <property type="project" value="TreeGrafter"/>
</dbReference>
<dbReference type="SUPFAM" id="SSF69179">
    <property type="entry name" value="Integrin domains"/>
    <property type="match status" value="2"/>
</dbReference>
<dbReference type="SUPFAM" id="SSF53300">
    <property type="entry name" value="vWA-like"/>
    <property type="match status" value="1"/>
</dbReference>
<keyword evidence="7" id="KW-0106">Calcium</keyword>
<evidence type="ECO:0000259" key="17">
    <source>
        <dbReference type="PROSITE" id="PS50234"/>
    </source>
</evidence>
<comment type="similarity">
    <text evidence="2 16">Belongs to the integrin alpha chain family.</text>
</comment>
<keyword evidence="4" id="KW-0479">Metal-binding</keyword>
<evidence type="ECO:0000256" key="12">
    <source>
        <dbReference type="ARBA" id="ARBA00023157"/>
    </source>
</evidence>
<organism evidence="18 19">
    <name type="scientific">Mugilogobius chulae</name>
    <name type="common">yellowstripe goby</name>
    <dbReference type="NCBI Taxonomy" id="88201"/>
    <lineage>
        <taxon>Eukaryota</taxon>
        <taxon>Metazoa</taxon>
        <taxon>Chordata</taxon>
        <taxon>Craniata</taxon>
        <taxon>Vertebrata</taxon>
        <taxon>Euteleostomi</taxon>
        <taxon>Actinopterygii</taxon>
        <taxon>Neopterygii</taxon>
        <taxon>Teleostei</taxon>
        <taxon>Neoteleostei</taxon>
        <taxon>Acanthomorphata</taxon>
        <taxon>Gobiaria</taxon>
        <taxon>Gobiiformes</taxon>
        <taxon>Gobioidei</taxon>
        <taxon>Gobiidae</taxon>
        <taxon>Gobionellinae</taxon>
        <taxon>Mugilogobius</taxon>
    </lineage>
</organism>
<evidence type="ECO:0000256" key="11">
    <source>
        <dbReference type="ARBA" id="ARBA00023136"/>
    </source>
</evidence>
<evidence type="ECO:0000256" key="3">
    <source>
        <dbReference type="ARBA" id="ARBA00022692"/>
    </source>
</evidence>
<dbReference type="PANTHER" id="PTHR23220:SF118">
    <property type="entry name" value="INTEGRIN ALPHA-X"/>
    <property type="match status" value="1"/>
</dbReference>
<feature type="domain" description="VWFA" evidence="17">
    <location>
        <begin position="149"/>
        <end position="324"/>
    </location>
</feature>
<reference evidence="19" key="1">
    <citation type="submission" date="2024-04" db="EMBL/GenBank/DDBJ databases">
        <title>Salinicola lusitanus LLJ914,a marine bacterium isolated from the Okinawa Trough.</title>
        <authorList>
            <person name="Li J."/>
        </authorList>
    </citation>
    <scope>NUCLEOTIDE SEQUENCE [LARGE SCALE GENOMIC DNA]</scope>
</reference>
<keyword evidence="3" id="KW-0812">Transmembrane</keyword>
<keyword evidence="19" id="KW-1185">Reference proteome</keyword>
<keyword evidence="5 16" id="KW-0732">Signal</keyword>
<evidence type="ECO:0000256" key="15">
    <source>
        <dbReference type="PROSITE-ProRule" id="PRU00803"/>
    </source>
</evidence>
<dbReference type="GO" id="GO:0007160">
    <property type="term" value="P:cell-matrix adhesion"/>
    <property type="evidence" value="ECO:0007669"/>
    <property type="project" value="TreeGrafter"/>
</dbReference>
<dbReference type="GO" id="GO:0005178">
    <property type="term" value="F:integrin binding"/>
    <property type="evidence" value="ECO:0007669"/>
    <property type="project" value="TreeGrafter"/>
</dbReference>
<evidence type="ECO:0000256" key="4">
    <source>
        <dbReference type="ARBA" id="ARBA00022723"/>
    </source>
</evidence>
<dbReference type="SMART" id="SM00327">
    <property type="entry name" value="VWA"/>
    <property type="match status" value="1"/>
</dbReference>
<evidence type="ECO:0000256" key="7">
    <source>
        <dbReference type="ARBA" id="ARBA00022837"/>
    </source>
</evidence>
<dbReference type="EMBL" id="JBBPFD010000007">
    <property type="protein sequence ID" value="KAK7919663.1"/>
    <property type="molecule type" value="Genomic_DNA"/>
</dbReference>
<evidence type="ECO:0000256" key="13">
    <source>
        <dbReference type="ARBA" id="ARBA00023170"/>
    </source>
</evidence>
<keyword evidence="12" id="KW-1015">Disulfide bond</keyword>
<feature type="chain" id="PRO_5043097461" description="VWFA domain-containing protein" evidence="16">
    <location>
        <begin position="19"/>
        <end position="994"/>
    </location>
</feature>
<feature type="repeat" description="FG-GAP" evidence="15">
    <location>
        <begin position="436"/>
        <end position="497"/>
    </location>
</feature>
<accession>A0AAW0PFA7</accession>
<name>A0AAW0PFA7_9GOBI</name>
<keyword evidence="11" id="KW-0472">Membrane</keyword>
<dbReference type="InterPro" id="IPR036465">
    <property type="entry name" value="vWFA_dom_sf"/>
</dbReference>
<keyword evidence="6" id="KW-0677">Repeat</keyword>
<dbReference type="PRINTS" id="PR01185">
    <property type="entry name" value="INTEGRINA"/>
</dbReference>
<dbReference type="InterPro" id="IPR013649">
    <property type="entry name" value="Integrin_alpha_Ig-like_1"/>
</dbReference>
<dbReference type="Gene3D" id="3.40.50.410">
    <property type="entry name" value="von Willebrand factor, type A domain"/>
    <property type="match status" value="1"/>
</dbReference>
<dbReference type="PROSITE" id="PS51470">
    <property type="entry name" value="FG_GAP"/>
    <property type="match status" value="3"/>
</dbReference>
<evidence type="ECO:0000313" key="19">
    <source>
        <dbReference type="Proteomes" id="UP001460270"/>
    </source>
</evidence>
<dbReference type="GO" id="GO:0033627">
    <property type="term" value="P:cell adhesion mediated by integrin"/>
    <property type="evidence" value="ECO:0007669"/>
    <property type="project" value="TreeGrafter"/>
</dbReference>
<dbReference type="PANTHER" id="PTHR23220">
    <property type="entry name" value="INTEGRIN ALPHA"/>
    <property type="match status" value="1"/>
</dbReference>
<dbReference type="PROSITE" id="PS50234">
    <property type="entry name" value="VWFA"/>
    <property type="match status" value="1"/>
</dbReference>
<dbReference type="Pfam" id="PF08441">
    <property type="entry name" value="Integrin_A_Ig_1"/>
    <property type="match status" value="1"/>
</dbReference>
<keyword evidence="9" id="KW-1133">Transmembrane helix</keyword>
<dbReference type="GO" id="GO:0008305">
    <property type="term" value="C:integrin complex"/>
    <property type="evidence" value="ECO:0007669"/>
    <property type="project" value="InterPro"/>
</dbReference>
<evidence type="ECO:0000256" key="6">
    <source>
        <dbReference type="ARBA" id="ARBA00022737"/>
    </source>
</evidence>
<dbReference type="Gene3D" id="2.130.10.130">
    <property type="entry name" value="Integrin alpha, N-terminal"/>
    <property type="match status" value="1"/>
</dbReference>
<dbReference type="Pfam" id="PF20805">
    <property type="entry name" value="Integrin_A_Ig_2"/>
    <property type="match status" value="1"/>
</dbReference>
<dbReference type="InterPro" id="IPR013517">
    <property type="entry name" value="FG-GAP"/>
</dbReference>
<evidence type="ECO:0000256" key="8">
    <source>
        <dbReference type="ARBA" id="ARBA00022889"/>
    </source>
</evidence>
<comment type="caution">
    <text evidence="18">The sequence shown here is derived from an EMBL/GenBank/DDBJ whole genome shotgun (WGS) entry which is preliminary data.</text>
</comment>
<feature type="repeat" description="FG-GAP" evidence="15">
    <location>
        <begin position="500"/>
        <end position="558"/>
    </location>
</feature>
<protein>
    <recommendedName>
        <fullName evidence="17">VWFA domain-containing protein</fullName>
    </recommendedName>
</protein>
<gene>
    <name evidence="18" type="ORF">WMY93_010947</name>
</gene>
<evidence type="ECO:0000313" key="18">
    <source>
        <dbReference type="EMBL" id="KAK7919663.1"/>
    </source>
</evidence>
<comment type="subcellular location">
    <subcellularLocation>
        <location evidence="1 16">Membrane</location>
        <topology evidence="1 16">Single-pass type I membrane protein</topology>
    </subcellularLocation>
</comment>
<dbReference type="Gene3D" id="2.60.40.1460">
    <property type="entry name" value="Integrin domains. Chain A, domain 2"/>
    <property type="match status" value="1"/>
</dbReference>
<evidence type="ECO:0000256" key="16">
    <source>
        <dbReference type="RuleBase" id="RU003762"/>
    </source>
</evidence>
<proteinExistence type="inferred from homology"/>
<feature type="repeat" description="FG-GAP" evidence="15">
    <location>
        <begin position="563"/>
        <end position="624"/>
    </location>
</feature>
<dbReference type="InterPro" id="IPR032695">
    <property type="entry name" value="Integrin_dom_sf"/>
</dbReference>
<evidence type="ECO:0000256" key="10">
    <source>
        <dbReference type="ARBA" id="ARBA00023037"/>
    </source>
</evidence>
<feature type="signal peptide" evidence="16">
    <location>
        <begin position="1"/>
        <end position="18"/>
    </location>
</feature>